<dbReference type="EMBL" id="JAKKPZ010000123">
    <property type="protein sequence ID" value="KAI1701249.1"/>
    <property type="molecule type" value="Genomic_DNA"/>
</dbReference>
<dbReference type="InterPro" id="IPR003100">
    <property type="entry name" value="PAZ_dom"/>
</dbReference>
<dbReference type="InterPro" id="IPR036085">
    <property type="entry name" value="PAZ_dom_sf"/>
</dbReference>
<dbReference type="Gene3D" id="2.170.260.10">
    <property type="entry name" value="paz domain"/>
    <property type="match status" value="1"/>
</dbReference>
<dbReference type="PANTHER" id="PTHR22891">
    <property type="entry name" value="EUKARYOTIC TRANSLATION INITIATION FACTOR 2C"/>
    <property type="match status" value="1"/>
</dbReference>
<accession>A0AAD4MNE2</accession>
<comment type="caution">
    <text evidence="2">The sequence shown here is derived from an EMBL/GenBank/DDBJ whole genome shotgun (WGS) entry which is preliminary data.</text>
</comment>
<dbReference type="SMART" id="SM00949">
    <property type="entry name" value="PAZ"/>
    <property type="match status" value="1"/>
</dbReference>
<dbReference type="AlphaFoldDB" id="A0AAD4MNE2"/>
<reference evidence="2" key="1">
    <citation type="submission" date="2022-01" db="EMBL/GenBank/DDBJ databases">
        <title>Genome Sequence Resource for Two Populations of Ditylenchus destructor, the Migratory Endoparasitic Phytonematode.</title>
        <authorList>
            <person name="Zhang H."/>
            <person name="Lin R."/>
            <person name="Xie B."/>
        </authorList>
    </citation>
    <scope>NUCLEOTIDE SEQUENCE</scope>
    <source>
        <strain evidence="2">BazhouSP</strain>
    </source>
</reference>
<evidence type="ECO:0000313" key="3">
    <source>
        <dbReference type="Proteomes" id="UP001201812"/>
    </source>
</evidence>
<evidence type="ECO:0000259" key="1">
    <source>
        <dbReference type="PROSITE" id="PS50821"/>
    </source>
</evidence>
<dbReference type="PROSITE" id="PS50821">
    <property type="entry name" value="PAZ"/>
    <property type="match status" value="1"/>
</dbReference>
<dbReference type="Pfam" id="PF02170">
    <property type="entry name" value="PAZ"/>
    <property type="match status" value="1"/>
</dbReference>
<sequence>MAQQTDIQQGKLVETELPEKLLNERGIRNVEEAKILLNAHRLDLSKAVKKVYKYELKFVGRIPPETEKDLSRGPKNDVANQTRRQLLWEMYMQMLSSNPNTFGDKSDFRNYLYDCGINFYSNTSLNMVMGEVRIFPIDRTLLPADLHGYLGRRVEKITANLLYCEEIDLRELGKLSESRSRSAVQFLDILSSQEIIKKNRHYIFPPKVFEKANEIRLKNDPRILKEGFEKNVRIVGDNLEDATPIIQIDHKMSAFFPEVTVDEFLSKFLTGHEPDLGRRIFSQMHTATKQIKGLSVVATHLEVPRTFTVYGLTPVAAKEITFDLPDGAHISVVDYIERRYNRRIRHPNLPCVIENIGSKKVIKKSFYPIELVKIVAGQRVNFDQQTPGLLDKITALKDRRTFLKLIMR</sequence>
<protein>
    <submittedName>
        <fullName evidence="2">PAZ domain-containing protein</fullName>
    </submittedName>
</protein>
<dbReference type="GO" id="GO:0003723">
    <property type="term" value="F:RNA binding"/>
    <property type="evidence" value="ECO:0007669"/>
    <property type="project" value="InterPro"/>
</dbReference>
<proteinExistence type="predicted"/>
<gene>
    <name evidence="2" type="ORF">DdX_16209</name>
</gene>
<dbReference type="Proteomes" id="UP001201812">
    <property type="component" value="Unassembled WGS sequence"/>
</dbReference>
<organism evidence="2 3">
    <name type="scientific">Ditylenchus destructor</name>
    <dbReference type="NCBI Taxonomy" id="166010"/>
    <lineage>
        <taxon>Eukaryota</taxon>
        <taxon>Metazoa</taxon>
        <taxon>Ecdysozoa</taxon>
        <taxon>Nematoda</taxon>
        <taxon>Chromadorea</taxon>
        <taxon>Rhabditida</taxon>
        <taxon>Tylenchina</taxon>
        <taxon>Tylenchomorpha</taxon>
        <taxon>Sphaerularioidea</taxon>
        <taxon>Anguinidae</taxon>
        <taxon>Anguininae</taxon>
        <taxon>Ditylenchus</taxon>
    </lineage>
</organism>
<evidence type="ECO:0000313" key="2">
    <source>
        <dbReference type="EMBL" id="KAI1701249.1"/>
    </source>
</evidence>
<keyword evidence="3" id="KW-1185">Reference proteome</keyword>
<name>A0AAD4MNE2_9BILA</name>
<feature type="domain" description="PAZ" evidence="1">
    <location>
        <begin position="260"/>
        <end position="376"/>
    </location>
</feature>
<dbReference type="CDD" id="cd02846">
    <property type="entry name" value="PAZ_argonaute_like"/>
    <property type="match status" value="1"/>
</dbReference>
<dbReference type="SUPFAM" id="SSF101690">
    <property type="entry name" value="PAZ domain"/>
    <property type="match status" value="1"/>
</dbReference>